<sequence>MSKVQESIDVDVPVTAAYVQWTQFEEFPMFMDGVEEITQIDDRHNHWKTNIAGVSREFDTEIVDQVPDDHVAWRTTSGDVRQTGMVRFEPIDATHTRVLMEMDFQPEGMAEKAAGRRDLRLTHSVRAVFWPAAPWARRASAATRRRCCPVTSWGVIGSARGRAGAPFSTAPGRCPVGCAGRAVL</sequence>
<reference evidence="2" key="2">
    <citation type="submission" date="2020-09" db="EMBL/GenBank/DDBJ databases">
        <authorList>
            <person name="Sun Q."/>
            <person name="Ohkuma M."/>
        </authorList>
    </citation>
    <scope>NUCLEOTIDE SEQUENCE</scope>
    <source>
        <strain evidence="2">JCM 4646</strain>
    </source>
</reference>
<name>A0A919FBV6_9ACTN</name>
<feature type="domain" description="Coenzyme Q-binding protein COQ10 START" evidence="1">
    <location>
        <begin position="10"/>
        <end position="119"/>
    </location>
</feature>
<reference evidence="2" key="1">
    <citation type="journal article" date="2014" name="Int. J. Syst. Evol. Microbiol.">
        <title>Complete genome sequence of Corynebacterium casei LMG S-19264T (=DSM 44701T), isolated from a smear-ripened cheese.</title>
        <authorList>
            <consortium name="US DOE Joint Genome Institute (JGI-PGF)"/>
            <person name="Walter F."/>
            <person name="Albersmeier A."/>
            <person name="Kalinowski J."/>
            <person name="Ruckert C."/>
        </authorList>
    </citation>
    <scope>NUCLEOTIDE SEQUENCE</scope>
    <source>
        <strain evidence="2">JCM 4646</strain>
    </source>
</reference>
<dbReference type="EMBL" id="BNBO01000001">
    <property type="protein sequence ID" value="GHH59524.1"/>
    <property type="molecule type" value="Genomic_DNA"/>
</dbReference>
<dbReference type="Gene3D" id="3.30.530.20">
    <property type="match status" value="1"/>
</dbReference>
<dbReference type="PANTHER" id="PTHR33824">
    <property type="entry name" value="POLYKETIDE CYCLASE/DEHYDRASE AND LIPID TRANSPORT SUPERFAMILY PROTEIN"/>
    <property type="match status" value="1"/>
</dbReference>
<dbReference type="CDD" id="cd07817">
    <property type="entry name" value="SRPBCC_8"/>
    <property type="match status" value="1"/>
</dbReference>
<protein>
    <recommendedName>
        <fullName evidence="1">Coenzyme Q-binding protein COQ10 START domain-containing protein</fullName>
    </recommendedName>
</protein>
<proteinExistence type="predicted"/>
<gene>
    <name evidence="2" type="ORF">GCM10018781_02870</name>
</gene>
<dbReference type="AlphaFoldDB" id="A0A919FBV6"/>
<organism evidence="2 3">
    <name type="scientific">Kitasatospora indigofera</name>
    <dbReference type="NCBI Taxonomy" id="67307"/>
    <lineage>
        <taxon>Bacteria</taxon>
        <taxon>Bacillati</taxon>
        <taxon>Actinomycetota</taxon>
        <taxon>Actinomycetes</taxon>
        <taxon>Kitasatosporales</taxon>
        <taxon>Streptomycetaceae</taxon>
        <taxon>Kitasatospora</taxon>
    </lineage>
</organism>
<evidence type="ECO:0000259" key="1">
    <source>
        <dbReference type="Pfam" id="PF03364"/>
    </source>
</evidence>
<dbReference type="PANTHER" id="PTHR33824:SF7">
    <property type="entry name" value="POLYKETIDE CYCLASE_DEHYDRASE AND LIPID TRANSPORT SUPERFAMILY PROTEIN"/>
    <property type="match status" value="1"/>
</dbReference>
<comment type="caution">
    <text evidence="2">The sequence shown here is derived from an EMBL/GenBank/DDBJ whole genome shotgun (WGS) entry which is preliminary data.</text>
</comment>
<dbReference type="Pfam" id="PF03364">
    <property type="entry name" value="Polyketide_cyc"/>
    <property type="match status" value="1"/>
</dbReference>
<accession>A0A919FBV6</accession>
<keyword evidence="3" id="KW-1185">Reference proteome</keyword>
<dbReference type="RefSeq" id="WP_190208863.1">
    <property type="nucleotide sequence ID" value="NZ_BNBO01000001.1"/>
</dbReference>
<dbReference type="GeneID" id="95350832"/>
<dbReference type="Proteomes" id="UP000617734">
    <property type="component" value="Unassembled WGS sequence"/>
</dbReference>
<dbReference type="SUPFAM" id="SSF55961">
    <property type="entry name" value="Bet v1-like"/>
    <property type="match status" value="1"/>
</dbReference>
<evidence type="ECO:0000313" key="2">
    <source>
        <dbReference type="EMBL" id="GHH59524.1"/>
    </source>
</evidence>
<evidence type="ECO:0000313" key="3">
    <source>
        <dbReference type="Proteomes" id="UP000617734"/>
    </source>
</evidence>
<dbReference type="InterPro" id="IPR047137">
    <property type="entry name" value="ORF3"/>
</dbReference>
<dbReference type="InterPro" id="IPR023393">
    <property type="entry name" value="START-like_dom_sf"/>
</dbReference>
<dbReference type="InterPro" id="IPR005031">
    <property type="entry name" value="COQ10_START"/>
</dbReference>